<organism evidence="12 13">
    <name type="scientific">Neoarthrinium moseri</name>
    <dbReference type="NCBI Taxonomy" id="1658444"/>
    <lineage>
        <taxon>Eukaryota</taxon>
        <taxon>Fungi</taxon>
        <taxon>Dikarya</taxon>
        <taxon>Ascomycota</taxon>
        <taxon>Pezizomycotina</taxon>
        <taxon>Sordariomycetes</taxon>
        <taxon>Xylariomycetidae</taxon>
        <taxon>Amphisphaeriales</taxon>
        <taxon>Apiosporaceae</taxon>
        <taxon>Neoarthrinium</taxon>
    </lineage>
</organism>
<dbReference type="EMBL" id="JAFIMR010000005">
    <property type="protein sequence ID" value="KAI1878709.1"/>
    <property type="molecule type" value="Genomic_DNA"/>
</dbReference>
<keyword evidence="4" id="KW-0489">Methyltransferase</keyword>
<keyword evidence="6" id="KW-0949">S-adenosyl-L-methionine</keyword>
<evidence type="ECO:0000256" key="2">
    <source>
        <dbReference type="ARBA" id="ARBA00007228"/>
    </source>
</evidence>
<feature type="region of interest" description="Disordered" evidence="10">
    <location>
        <begin position="44"/>
        <end position="114"/>
    </location>
</feature>
<dbReference type="Proteomes" id="UP000829685">
    <property type="component" value="Unassembled WGS sequence"/>
</dbReference>
<comment type="caution">
    <text evidence="12">The sequence shown here is derived from an EMBL/GenBank/DDBJ whole genome shotgun (WGS) entry which is preliminary data.</text>
</comment>
<dbReference type="FunFam" id="3.30.1330.30:FF:000035">
    <property type="entry name" value="TrmH family RNA methyltransferase"/>
    <property type="match status" value="1"/>
</dbReference>
<evidence type="ECO:0000256" key="8">
    <source>
        <dbReference type="ARBA" id="ARBA00023128"/>
    </source>
</evidence>
<evidence type="ECO:0000256" key="7">
    <source>
        <dbReference type="ARBA" id="ARBA00022946"/>
    </source>
</evidence>
<dbReference type="InterPro" id="IPR047261">
    <property type="entry name" value="MRM1_MeTrfase_dom"/>
</dbReference>
<keyword evidence="3" id="KW-0698">rRNA processing</keyword>
<dbReference type="InterPro" id="IPR029064">
    <property type="entry name" value="Ribosomal_eL30-like_sf"/>
</dbReference>
<evidence type="ECO:0000256" key="9">
    <source>
        <dbReference type="ARBA" id="ARBA00034881"/>
    </source>
</evidence>
<dbReference type="InterPro" id="IPR013123">
    <property type="entry name" value="SpoU_subst-bd"/>
</dbReference>
<dbReference type="SUPFAM" id="SSF75217">
    <property type="entry name" value="alpha/beta knot"/>
    <property type="match status" value="1"/>
</dbReference>
<dbReference type="PANTHER" id="PTHR46103">
    <property type="entry name" value="RRNA METHYLTRANSFERASE 1, MITOCHONDRIAL"/>
    <property type="match status" value="1"/>
</dbReference>
<dbReference type="Pfam" id="PF00588">
    <property type="entry name" value="SpoU_methylase"/>
    <property type="match status" value="1"/>
</dbReference>
<dbReference type="AlphaFoldDB" id="A0A9P9WT76"/>
<keyword evidence="8" id="KW-0496">Mitochondrion</keyword>
<comment type="similarity">
    <text evidence="2">Belongs to the class IV-like SAM-binding methyltransferase superfamily. RNA methyltransferase TrmH family.</text>
</comment>
<evidence type="ECO:0000313" key="13">
    <source>
        <dbReference type="Proteomes" id="UP000829685"/>
    </source>
</evidence>
<dbReference type="GO" id="GO:0003723">
    <property type="term" value="F:RNA binding"/>
    <property type="evidence" value="ECO:0007669"/>
    <property type="project" value="InterPro"/>
</dbReference>
<dbReference type="PANTHER" id="PTHR46103:SF1">
    <property type="entry name" value="RRNA METHYLTRANSFERASE 1, MITOCHONDRIAL"/>
    <property type="match status" value="1"/>
</dbReference>
<dbReference type="InterPro" id="IPR001537">
    <property type="entry name" value="SpoU_MeTrfase"/>
</dbReference>
<comment type="subcellular location">
    <subcellularLocation>
        <location evidence="1">Mitochondrion</location>
    </subcellularLocation>
</comment>
<accession>A0A9P9WT76</accession>
<keyword evidence="5" id="KW-0808">Transferase</keyword>
<evidence type="ECO:0000256" key="6">
    <source>
        <dbReference type="ARBA" id="ARBA00022691"/>
    </source>
</evidence>
<sequence length="635" mass="69957">MRQFTSLCSPCRRSVLLLKSSPALGASHVPIRYSSLSAIHRGLRDSEKTRPQGFANGALRTTGSSRTKRNTSRNRRDQDWTPPTFTIKKGKKDITDEGPQPKSRKARFNDPTESFGKKSLVYQMKHGDLRQKLSALAGGKEDNNRSADLTSFEGKFESAFGPSSTRGAKSRDDDRRGRDSRARAPDRRSDRGGRPSRDDRPSFDRRPGRDGQASFDRRPARPSRPSFDNRQPRDDRTSFGDRAPRDDRPSFGGRPTRDSDSRRQLPDRTRSTDFMKPGDRPAFSPRSRPTEDEQPFRKSSFRDDLPIRIHHTTAASQFLYGRSVVEAALKDSRRKLYHLYLYAGEDRKNLVQDAGLQNLAERKQVKITKLTDNDGLRMMDKMSVGRPHNGCVLEASPLPQLPLKSLGELSEDPEKPGFSIELAHQSSEEAAINGTSDFISYRAPPGRKPFVLLLDGILDPGNLGAILRSAAFLGVTGVAISNSGSAGLTPVSLKASAGASEVLPLYSVSSTLDFIQRSKEAGWMIYASVAAGPRSRGNSHLTLERVEAYDPLSEHPTILVIGSEGEGLGKPVKRIADFEVSIPGNASLLSTVDSLNVSVATGILCSSFLKKSQGFEIEEAMDDIKAKEGETTTLW</sequence>
<name>A0A9P9WT76_9PEZI</name>
<dbReference type="InterPro" id="IPR029028">
    <property type="entry name" value="Alpha/beta_knot_MTases"/>
</dbReference>
<dbReference type="GO" id="GO:0005739">
    <property type="term" value="C:mitochondrion"/>
    <property type="evidence" value="ECO:0007669"/>
    <property type="project" value="UniProtKB-SubCell"/>
</dbReference>
<evidence type="ECO:0000259" key="11">
    <source>
        <dbReference type="SMART" id="SM00967"/>
    </source>
</evidence>
<evidence type="ECO:0000256" key="4">
    <source>
        <dbReference type="ARBA" id="ARBA00022603"/>
    </source>
</evidence>
<dbReference type="Gene3D" id="3.30.1330.30">
    <property type="match status" value="1"/>
</dbReference>
<dbReference type="OrthoDB" id="270651at2759"/>
<evidence type="ECO:0000313" key="12">
    <source>
        <dbReference type="EMBL" id="KAI1878709.1"/>
    </source>
</evidence>
<feature type="region of interest" description="Disordered" evidence="10">
    <location>
        <begin position="153"/>
        <end position="304"/>
    </location>
</feature>
<dbReference type="Gene3D" id="3.40.1280.10">
    <property type="match status" value="1"/>
</dbReference>
<dbReference type="InterPro" id="IPR029026">
    <property type="entry name" value="tRNA_m1G_MTases_N"/>
</dbReference>
<feature type="compositionally biased region" description="Basic and acidic residues" evidence="10">
    <location>
        <begin position="230"/>
        <end position="279"/>
    </location>
</feature>
<gene>
    <name evidence="12" type="ORF">JX265_002886</name>
</gene>
<dbReference type="CDD" id="cd18105">
    <property type="entry name" value="SpoU-like_MRM1"/>
    <property type="match status" value="1"/>
</dbReference>
<evidence type="ECO:0000256" key="1">
    <source>
        <dbReference type="ARBA" id="ARBA00004173"/>
    </source>
</evidence>
<dbReference type="GO" id="GO:0016435">
    <property type="term" value="F:rRNA (guanine) methyltransferase activity"/>
    <property type="evidence" value="ECO:0007669"/>
    <property type="project" value="TreeGrafter"/>
</dbReference>
<evidence type="ECO:0000256" key="3">
    <source>
        <dbReference type="ARBA" id="ARBA00022552"/>
    </source>
</evidence>
<dbReference type="SMART" id="SM00967">
    <property type="entry name" value="SpoU_sub_bind"/>
    <property type="match status" value="1"/>
</dbReference>
<feature type="domain" description="RNA 2-O ribose methyltransferase substrate binding" evidence="11">
    <location>
        <begin position="318"/>
        <end position="401"/>
    </location>
</feature>
<keyword evidence="13" id="KW-1185">Reference proteome</keyword>
<evidence type="ECO:0000256" key="10">
    <source>
        <dbReference type="SAM" id="MobiDB-lite"/>
    </source>
</evidence>
<feature type="compositionally biased region" description="Basic and acidic residues" evidence="10">
    <location>
        <begin position="288"/>
        <end position="304"/>
    </location>
</feature>
<protein>
    <recommendedName>
        <fullName evidence="9">rRNA methyltransferase 1, mitochondrial</fullName>
    </recommendedName>
</protein>
<proteinExistence type="inferred from homology"/>
<dbReference type="SUPFAM" id="SSF55315">
    <property type="entry name" value="L30e-like"/>
    <property type="match status" value="1"/>
</dbReference>
<dbReference type="InterPro" id="IPR047182">
    <property type="entry name" value="MRM1"/>
</dbReference>
<evidence type="ECO:0000256" key="5">
    <source>
        <dbReference type="ARBA" id="ARBA00022679"/>
    </source>
</evidence>
<keyword evidence="7" id="KW-0809">Transit peptide</keyword>
<feature type="compositionally biased region" description="Basic and acidic residues" evidence="10">
    <location>
        <begin position="169"/>
        <end position="219"/>
    </location>
</feature>
<reference evidence="12" key="1">
    <citation type="submission" date="2021-03" db="EMBL/GenBank/DDBJ databases">
        <title>Revisited historic fungal species revealed as producer of novel bioactive compounds through whole genome sequencing and comparative genomics.</title>
        <authorList>
            <person name="Vignolle G.A."/>
            <person name="Hochenegger N."/>
            <person name="Mach R.L."/>
            <person name="Mach-Aigner A.R."/>
            <person name="Javad Rahimi M."/>
            <person name="Salim K.A."/>
            <person name="Chan C.M."/>
            <person name="Lim L.B.L."/>
            <person name="Cai F."/>
            <person name="Druzhinina I.S."/>
            <person name="U'Ren J.M."/>
            <person name="Derntl C."/>
        </authorList>
    </citation>
    <scope>NUCLEOTIDE SEQUENCE</scope>
    <source>
        <strain evidence="12">TUCIM 5799</strain>
    </source>
</reference>